<dbReference type="Pfam" id="PF23969">
    <property type="entry name" value="DUF7296"/>
    <property type="match status" value="1"/>
</dbReference>
<name>A0ABV6QGQ0_9ACTN</name>
<reference evidence="2 3" key="1">
    <citation type="submission" date="2024-09" db="EMBL/GenBank/DDBJ databases">
        <authorList>
            <person name="Sun Q."/>
            <person name="Mori K."/>
        </authorList>
    </citation>
    <scope>NUCLEOTIDE SEQUENCE [LARGE SCALE GENOMIC DNA]</scope>
    <source>
        <strain evidence="2 3">CGMCC 1.15906</strain>
    </source>
</reference>
<dbReference type="EMBL" id="JBHLTC010000006">
    <property type="protein sequence ID" value="MFC0623802.1"/>
    <property type="molecule type" value="Genomic_DNA"/>
</dbReference>
<organism evidence="2 3">
    <name type="scientific">Kribbella deserti</name>
    <dbReference type="NCBI Taxonomy" id="1926257"/>
    <lineage>
        <taxon>Bacteria</taxon>
        <taxon>Bacillati</taxon>
        <taxon>Actinomycetota</taxon>
        <taxon>Actinomycetes</taxon>
        <taxon>Propionibacteriales</taxon>
        <taxon>Kribbellaceae</taxon>
        <taxon>Kribbella</taxon>
    </lineage>
</organism>
<evidence type="ECO:0000259" key="1">
    <source>
        <dbReference type="Pfam" id="PF23969"/>
    </source>
</evidence>
<protein>
    <recommendedName>
        <fullName evidence="1">DUF7296 domain-containing protein</fullName>
    </recommendedName>
</protein>
<sequence>MNFYTYRQNNSYGVFHTPAVSVVIEASTAEEADRIAVTRGGLYFDGCASGQDCGCCGDRWYRASEYDASADVPEVSRSDQWWSGDRVPPQLVIRAEAKALEAGQ</sequence>
<accession>A0ABV6QGQ0</accession>
<comment type="caution">
    <text evidence="2">The sequence shown here is derived from an EMBL/GenBank/DDBJ whole genome shotgun (WGS) entry which is preliminary data.</text>
</comment>
<dbReference type="InterPro" id="IPR055720">
    <property type="entry name" value="DUF7296"/>
</dbReference>
<dbReference type="Proteomes" id="UP001589890">
    <property type="component" value="Unassembled WGS sequence"/>
</dbReference>
<evidence type="ECO:0000313" key="2">
    <source>
        <dbReference type="EMBL" id="MFC0623802.1"/>
    </source>
</evidence>
<keyword evidence="3" id="KW-1185">Reference proteome</keyword>
<gene>
    <name evidence="2" type="ORF">ACFFGN_06995</name>
</gene>
<proteinExistence type="predicted"/>
<feature type="domain" description="DUF7296" evidence="1">
    <location>
        <begin position="1"/>
        <end position="77"/>
    </location>
</feature>
<evidence type="ECO:0000313" key="3">
    <source>
        <dbReference type="Proteomes" id="UP001589890"/>
    </source>
</evidence>